<dbReference type="InterPro" id="IPR030678">
    <property type="entry name" value="Peptide/Ni-bd"/>
</dbReference>
<dbReference type="PANTHER" id="PTHR30290">
    <property type="entry name" value="PERIPLASMIC BINDING COMPONENT OF ABC TRANSPORTER"/>
    <property type="match status" value="1"/>
</dbReference>
<evidence type="ECO:0000313" key="7">
    <source>
        <dbReference type="Proteomes" id="UP000177328"/>
    </source>
</evidence>
<accession>A0A1F5KK43</accession>
<dbReference type="EMBL" id="MFDD01000002">
    <property type="protein sequence ID" value="OGE41199.1"/>
    <property type="molecule type" value="Genomic_DNA"/>
</dbReference>
<keyword evidence="4" id="KW-1133">Transmembrane helix</keyword>
<dbReference type="Pfam" id="PF00496">
    <property type="entry name" value="SBP_bac_5"/>
    <property type="match status" value="1"/>
</dbReference>
<evidence type="ECO:0000256" key="1">
    <source>
        <dbReference type="ARBA" id="ARBA00005695"/>
    </source>
</evidence>
<name>A0A1F5KK43_9BACT</name>
<comment type="caution">
    <text evidence="6">The sequence shown here is derived from an EMBL/GenBank/DDBJ whole genome shotgun (WGS) entry which is preliminary data.</text>
</comment>
<organism evidence="6 7">
    <name type="scientific">Candidatus Daviesbacteria bacterium RIFCSPHIGHO2_02_FULL_43_12</name>
    <dbReference type="NCBI Taxonomy" id="1797776"/>
    <lineage>
        <taxon>Bacteria</taxon>
        <taxon>Candidatus Daviesiibacteriota</taxon>
    </lineage>
</organism>
<dbReference type="GO" id="GO:0042597">
    <property type="term" value="C:periplasmic space"/>
    <property type="evidence" value="ECO:0007669"/>
    <property type="project" value="UniProtKB-ARBA"/>
</dbReference>
<keyword evidence="3" id="KW-0732">Signal</keyword>
<keyword evidence="4" id="KW-0472">Membrane</keyword>
<evidence type="ECO:0000256" key="3">
    <source>
        <dbReference type="ARBA" id="ARBA00022729"/>
    </source>
</evidence>
<dbReference type="SUPFAM" id="SSF53850">
    <property type="entry name" value="Periplasmic binding protein-like II"/>
    <property type="match status" value="1"/>
</dbReference>
<comment type="similarity">
    <text evidence="1">Belongs to the bacterial solute-binding protein 5 family.</text>
</comment>
<dbReference type="Gene3D" id="3.40.190.10">
    <property type="entry name" value="Periplasmic binding protein-like II"/>
    <property type="match status" value="1"/>
</dbReference>
<evidence type="ECO:0000259" key="5">
    <source>
        <dbReference type="Pfam" id="PF00496"/>
    </source>
</evidence>
<evidence type="ECO:0000313" key="6">
    <source>
        <dbReference type="EMBL" id="OGE41199.1"/>
    </source>
</evidence>
<proteinExistence type="inferred from homology"/>
<evidence type="ECO:0000256" key="2">
    <source>
        <dbReference type="ARBA" id="ARBA00022448"/>
    </source>
</evidence>
<feature type="transmembrane region" description="Helical" evidence="4">
    <location>
        <begin position="12"/>
        <end position="32"/>
    </location>
</feature>
<gene>
    <name evidence="6" type="ORF">A3D25_01560</name>
</gene>
<dbReference type="GO" id="GO:0043190">
    <property type="term" value="C:ATP-binding cassette (ABC) transporter complex"/>
    <property type="evidence" value="ECO:0007669"/>
    <property type="project" value="InterPro"/>
</dbReference>
<feature type="domain" description="Solute-binding protein family 5" evidence="5">
    <location>
        <begin position="96"/>
        <end position="443"/>
    </location>
</feature>
<dbReference type="CDD" id="cd08498">
    <property type="entry name" value="PBP2_NikA_DppA_OppA_like_2"/>
    <property type="match status" value="1"/>
</dbReference>
<sequence>MNLFKKQDGLAAPLVLTILALFIAGAGLFYYFKLYKGSAPKTTSSIDTVRIGLKSAPLGFYGQKDIEYESPTFNFNSNIFEGLTTFTKDLKFASRQLVESWDNPSDTVWRLRLKKGVKFHNGYDFTAEDAKYSIDFAKQYVVKDDIAQVKQVRIMDPFTIEIETNGPSPLLLNNLINVFVLSKKYSEENGFDKPNGTGPYKFVENINGKYQLAANENYYLGAPKIKTAIYRVIEDDNSRIDALLSGDVDLVEDVPAARIGDISVNKKYTLKGVPSLRVIYLGMDVSSPRLKSSSATTNPFKKLDVRKAIYAAIDEDQIIRTVMGNHAYPATQLATSVNFGFNPNITRPSVSIDSAKILLAQAGFADGFDVTLDVPNNRYQNDELIGKAVAEQLGKIGIRVKLNAMPKEGFFPKVTDQQDTDFYLLGWSQENGDAGGAYATIIHTPSKDSGYGSFNVGKYSNPVIDDLIQKSDNTVDSVARLRILQEIAKLATDDVAVIPLHQQEDSFVVNRSFDWTPRRDNGIRAFEISAN</sequence>
<keyword evidence="2" id="KW-0813">Transport</keyword>
<dbReference type="InterPro" id="IPR000914">
    <property type="entry name" value="SBP_5_dom"/>
</dbReference>
<dbReference type="AlphaFoldDB" id="A0A1F5KK43"/>
<dbReference type="Proteomes" id="UP000177328">
    <property type="component" value="Unassembled WGS sequence"/>
</dbReference>
<dbReference type="InterPro" id="IPR039424">
    <property type="entry name" value="SBP_5"/>
</dbReference>
<dbReference type="Gene3D" id="3.10.105.10">
    <property type="entry name" value="Dipeptide-binding Protein, Domain 3"/>
    <property type="match status" value="1"/>
</dbReference>
<dbReference type="PIRSF" id="PIRSF002741">
    <property type="entry name" value="MppA"/>
    <property type="match status" value="1"/>
</dbReference>
<evidence type="ECO:0000256" key="4">
    <source>
        <dbReference type="SAM" id="Phobius"/>
    </source>
</evidence>
<dbReference type="GO" id="GO:0015833">
    <property type="term" value="P:peptide transport"/>
    <property type="evidence" value="ECO:0007669"/>
    <property type="project" value="TreeGrafter"/>
</dbReference>
<dbReference type="PANTHER" id="PTHR30290:SF9">
    <property type="entry name" value="OLIGOPEPTIDE-BINDING PROTEIN APPA"/>
    <property type="match status" value="1"/>
</dbReference>
<dbReference type="GO" id="GO:1904680">
    <property type="term" value="F:peptide transmembrane transporter activity"/>
    <property type="evidence" value="ECO:0007669"/>
    <property type="project" value="TreeGrafter"/>
</dbReference>
<keyword evidence="4" id="KW-0812">Transmembrane</keyword>
<protein>
    <recommendedName>
        <fullName evidence="5">Solute-binding protein family 5 domain-containing protein</fullName>
    </recommendedName>
</protein>
<reference evidence="6 7" key="1">
    <citation type="journal article" date="2016" name="Nat. Commun.">
        <title>Thousands of microbial genomes shed light on interconnected biogeochemical processes in an aquifer system.</title>
        <authorList>
            <person name="Anantharaman K."/>
            <person name="Brown C.T."/>
            <person name="Hug L.A."/>
            <person name="Sharon I."/>
            <person name="Castelle C.J."/>
            <person name="Probst A.J."/>
            <person name="Thomas B.C."/>
            <person name="Singh A."/>
            <person name="Wilkins M.J."/>
            <person name="Karaoz U."/>
            <person name="Brodie E.L."/>
            <person name="Williams K.H."/>
            <person name="Hubbard S.S."/>
            <person name="Banfield J.F."/>
        </authorList>
    </citation>
    <scope>NUCLEOTIDE SEQUENCE [LARGE SCALE GENOMIC DNA]</scope>
</reference>